<dbReference type="SMART" id="SM00065">
    <property type="entry name" value="GAF"/>
    <property type="match status" value="1"/>
</dbReference>
<reference evidence="2" key="1">
    <citation type="journal article" date="2014" name="Int. J. Syst. Evol. Microbiol.">
        <title>Complete genome sequence of Corynebacterium casei LMG S-19264T (=DSM 44701T), isolated from a smear-ripened cheese.</title>
        <authorList>
            <consortium name="US DOE Joint Genome Institute (JGI-PGF)"/>
            <person name="Walter F."/>
            <person name="Albersmeier A."/>
            <person name="Kalinowski J."/>
            <person name="Ruckert C."/>
        </authorList>
    </citation>
    <scope>NUCLEOTIDE SEQUENCE</scope>
    <source>
        <strain evidence="2">CGMCC 4.7299</strain>
    </source>
</reference>
<dbReference type="PROSITE" id="PS50887">
    <property type="entry name" value="GGDEF"/>
    <property type="match status" value="1"/>
</dbReference>
<reference evidence="2" key="2">
    <citation type="submission" date="2020-09" db="EMBL/GenBank/DDBJ databases">
        <authorList>
            <person name="Sun Q."/>
            <person name="Zhou Y."/>
        </authorList>
    </citation>
    <scope>NUCLEOTIDE SEQUENCE</scope>
    <source>
        <strain evidence="2">CGMCC 4.7299</strain>
    </source>
</reference>
<dbReference type="InterPro" id="IPR029787">
    <property type="entry name" value="Nucleotide_cyclase"/>
</dbReference>
<dbReference type="AlphaFoldDB" id="A0A8J3C2Y0"/>
<feature type="domain" description="GGDEF" evidence="1">
    <location>
        <begin position="345"/>
        <end position="476"/>
    </location>
</feature>
<dbReference type="Gene3D" id="3.30.450.40">
    <property type="match status" value="1"/>
</dbReference>
<evidence type="ECO:0000313" key="3">
    <source>
        <dbReference type="Proteomes" id="UP000656042"/>
    </source>
</evidence>
<sequence length="476" mass="49587">MLAELISVLARDTPSVAHLAGVVRNHLQPLGLREIMVCTLDPEDGRLTPVIGTSDAARDLMLAGRVFRTPAGGKPVVDGDRTAIRLRIGGQTVGVLVLHGDGLEALRHDVVATVALHFGTILQSLAAERQRRFITHVGNTIRVLFEQGTRAASVVEAGGVLARAVSDAFGTEIAALALVAADGRIEHTVTVGLPPEQSAALSGDVAGTPARAYPLWRAVQDKNGPVLVADAAAGPSPAGGMVRALGLRSYLAVPLMSASGQVGMVVCGDQSSTRDWSPHDRVLAAQIAAEGALIVEGARLRQAERSRVAELTRQAFHDALTGLPNRTHLLEQAEVAIARAAGAGTRAAVLLIDLDGFKGVNDTIGHHAGDALLHAVAQRLQGTMRQSDLAARLGGDEFALLLSDDPDTATAMLVAERIDERLRHPFDLDGEPVTVGASVGVAMFPDLGTDVASLFRAADAAMYEAKRGGGGVRLAA</sequence>
<keyword evidence="3" id="KW-1185">Reference proteome</keyword>
<dbReference type="InterPro" id="IPR052163">
    <property type="entry name" value="DGC-Regulatory_Protein"/>
</dbReference>
<accession>A0A8J3C2Y0</accession>
<dbReference type="InterPro" id="IPR029016">
    <property type="entry name" value="GAF-like_dom_sf"/>
</dbReference>
<dbReference type="CDD" id="cd01949">
    <property type="entry name" value="GGDEF"/>
    <property type="match status" value="1"/>
</dbReference>
<dbReference type="SMART" id="SM00267">
    <property type="entry name" value="GGDEF"/>
    <property type="match status" value="1"/>
</dbReference>
<gene>
    <name evidence="2" type="ORF">GCM10012284_38850</name>
</gene>
<comment type="caution">
    <text evidence="2">The sequence shown here is derived from an EMBL/GenBank/DDBJ whole genome shotgun (WGS) entry which is preliminary data.</text>
</comment>
<dbReference type="PANTHER" id="PTHR46663:SF2">
    <property type="entry name" value="GGDEF DOMAIN-CONTAINING PROTEIN"/>
    <property type="match status" value="1"/>
</dbReference>
<dbReference type="EMBL" id="BMMX01000018">
    <property type="protein sequence ID" value="GGL00598.1"/>
    <property type="molecule type" value="Genomic_DNA"/>
</dbReference>
<organism evidence="2 3">
    <name type="scientific">Mangrovihabitans endophyticus</name>
    <dbReference type="NCBI Taxonomy" id="1751298"/>
    <lineage>
        <taxon>Bacteria</taxon>
        <taxon>Bacillati</taxon>
        <taxon>Actinomycetota</taxon>
        <taxon>Actinomycetes</taxon>
        <taxon>Micromonosporales</taxon>
        <taxon>Micromonosporaceae</taxon>
        <taxon>Mangrovihabitans</taxon>
    </lineage>
</organism>
<evidence type="ECO:0000259" key="1">
    <source>
        <dbReference type="PROSITE" id="PS50887"/>
    </source>
</evidence>
<dbReference type="InterPro" id="IPR043128">
    <property type="entry name" value="Rev_trsase/Diguanyl_cyclase"/>
</dbReference>
<proteinExistence type="predicted"/>
<dbReference type="InterPro" id="IPR003018">
    <property type="entry name" value="GAF"/>
</dbReference>
<dbReference type="FunFam" id="3.30.70.270:FF:000001">
    <property type="entry name" value="Diguanylate cyclase domain protein"/>
    <property type="match status" value="1"/>
</dbReference>
<dbReference type="NCBIfam" id="TIGR00254">
    <property type="entry name" value="GGDEF"/>
    <property type="match status" value="1"/>
</dbReference>
<dbReference type="Pfam" id="PF13185">
    <property type="entry name" value="GAF_2"/>
    <property type="match status" value="1"/>
</dbReference>
<dbReference type="InterPro" id="IPR000160">
    <property type="entry name" value="GGDEF_dom"/>
</dbReference>
<dbReference type="PANTHER" id="PTHR46663">
    <property type="entry name" value="DIGUANYLATE CYCLASE DGCT-RELATED"/>
    <property type="match status" value="1"/>
</dbReference>
<evidence type="ECO:0000313" key="2">
    <source>
        <dbReference type="EMBL" id="GGL00598.1"/>
    </source>
</evidence>
<dbReference type="Pfam" id="PF00990">
    <property type="entry name" value="GGDEF"/>
    <property type="match status" value="1"/>
</dbReference>
<protein>
    <recommendedName>
        <fullName evidence="1">GGDEF domain-containing protein</fullName>
    </recommendedName>
</protein>
<dbReference type="Gene3D" id="3.30.70.270">
    <property type="match status" value="1"/>
</dbReference>
<dbReference type="SUPFAM" id="SSF55073">
    <property type="entry name" value="Nucleotide cyclase"/>
    <property type="match status" value="1"/>
</dbReference>
<dbReference type="SUPFAM" id="SSF55781">
    <property type="entry name" value="GAF domain-like"/>
    <property type="match status" value="1"/>
</dbReference>
<dbReference type="Proteomes" id="UP000656042">
    <property type="component" value="Unassembled WGS sequence"/>
</dbReference>
<name>A0A8J3C2Y0_9ACTN</name>